<evidence type="ECO:0000256" key="3">
    <source>
        <dbReference type="ARBA" id="ARBA00022475"/>
    </source>
</evidence>
<evidence type="ECO:0000313" key="10">
    <source>
        <dbReference type="Proteomes" id="UP000095003"/>
    </source>
</evidence>
<keyword evidence="3" id="KW-1003">Cell membrane</keyword>
<comment type="subcellular location">
    <subcellularLocation>
        <location evidence="1">Cell membrane</location>
        <topology evidence="1">Multi-pass membrane protein</topology>
    </subcellularLocation>
</comment>
<evidence type="ECO:0000256" key="4">
    <source>
        <dbReference type="ARBA" id="ARBA00022692"/>
    </source>
</evidence>
<keyword evidence="5 7" id="KW-1133">Transmembrane helix</keyword>
<dbReference type="Pfam" id="PF01757">
    <property type="entry name" value="Acyl_transf_3"/>
    <property type="match status" value="1"/>
</dbReference>
<reference evidence="9 10" key="1">
    <citation type="submission" date="2016-07" db="EMBL/GenBank/DDBJ databases">
        <title>Characterization of isolates of Eisenbergiella tayi derived from blood cultures, using whole genome sequencing.</title>
        <authorList>
            <person name="Burdz T."/>
            <person name="Wiebe D."/>
            <person name="Huynh C."/>
            <person name="Bernard K."/>
        </authorList>
    </citation>
    <scope>NUCLEOTIDE SEQUENCE [LARGE SCALE GENOMIC DNA]</scope>
    <source>
        <strain evidence="9 10">NML 120489</strain>
    </source>
</reference>
<proteinExistence type="inferred from homology"/>
<feature type="transmembrane region" description="Helical" evidence="7">
    <location>
        <begin position="77"/>
        <end position="98"/>
    </location>
</feature>
<feature type="transmembrane region" description="Helical" evidence="7">
    <location>
        <begin position="118"/>
        <end position="140"/>
    </location>
</feature>
<feature type="transmembrane region" description="Helical" evidence="7">
    <location>
        <begin position="242"/>
        <end position="262"/>
    </location>
</feature>
<dbReference type="InterPro" id="IPR002656">
    <property type="entry name" value="Acyl_transf_3_dom"/>
</dbReference>
<feature type="transmembrane region" description="Helical" evidence="7">
    <location>
        <begin position="12"/>
        <end position="31"/>
    </location>
</feature>
<evidence type="ECO:0000313" key="9">
    <source>
        <dbReference type="EMBL" id="ODM02188.1"/>
    </source>
</evidence>
<feature type="transmembrane region" description="Helical" evidence="7">
    <location>
        <begin position="314"/>
        <end position="332"/>
    </location>
</feature>
<feature type="domain" description="Acyltransferase 3" evidence="8">
    <location>
        <begin position="7"/>
        <end position="331"/>
    </location>
</feature>
<feature type="transmembrane region" description="Helical" evidence="7">
    <location>
        <begin position="152"/>
        <end position="171"/>
    </location>
</feature>
<dbReference type="GO" id="GO:0016413">
    <property type="term" value="F:O-acetyltransferase activity"/>
    <property type="evidence" value="ECO:0007669"/>
    <property type="project" value="TreeGrafter"/>
</dbReference>
<evidence type="ECO:0000259" key="8">
    <source>
        <dbReference type="Pfam" id="PF01757"/>
    </source>
</evidence>
<gene>
    <name evidence="9" type="primary">yiaH_2</name>
    <name evidence="9" type="ORF">BEH84_06331</name>
</gene>
<comment type="similarity">
    <text evidence="2">Belongs to the acyltransferase 3 family.</text>
</comment>
<feature type="transmembrane region" description="Helical" evidence="7">
    <location>
        <begin position="283"/>
        <end position="308"/>
    </location>
</feature>
<organism evidence="9 10">
    <name type="scientific">Eisenbergiella tayi</name>
    <dbReference type="NCBI Taxonomy" id="1432052"/>
    <lineage>
        <taxon>Bacteria</taxon>
        <taxon>Bacillati</taxon>
        <taxon>Bacillota</taxon>
        <taxon>Clostridia</taxon>
        <taxon>Lachnospirales</taxon>
        <taxon>Lachnospiraceae</taxon>
        <taxon>Eisenbergiella</taxon>
    </lineage>
</organism>
<dbReference type="GO" id="GO:0009246">
    <property type="term" value="P:enterobacterial common antigen biosynthetic process"/>
    <property type="evidence" value="ECO:0007669"/>
    <property type="project" value="TreeGrafter"/>
</dbReference>
<evidence type="ECO:0000256" key="2">
    <source>
        <dbReference type="ARBA" id="ARBA00007400"/>
    </source>
</evidence>
<evidence type="ECO:0000256" key="1">
    <source>
        <dbReference type="ARBA" id="ARBA00004651"/>
    </source>
</evidence>
<feature type="transmembrane region" description="Helical" evidence="7">
    <location>
        <begin position="43"/>
        <end position="65"/>
    </location>
</feature>
<dbReference type="AlphaFoldDB" id="A0A1E3A0C0"/>
<dbReference type="Proteomes" id="UP000095003">
    <property type="component" value="Unassembled WGS sequence"/>
</dbReference>
<comment type="caution">
    <text evidence="9">The sequence shown here is derived from an EMBL/GenBank/DDBJ whole genome shotgun (WGS) entry which is preliminary data.</text>
</comment>
<dbReference type="GeneID" id="93304302"/>
<dbReference type="EMBL" id="MCGI01000010">
    <property type="protein sequence ID" value="ODM02188.1"/>
    <property type="molecule type" value="Genomic_DNA"/>
</dbReference>
<dbReference type="GO" id="GO:0005886">
    <property type="term" value="C:plasma membrane"/>
    <property type="evidence" value="ECO:0007669"/>
    <property type="project" value="UniProtKB-SubCell"/>
</dbReference>
<keyword evidence="4 7" id="KW-0812">Transmembrane</keyword>
<protein>
    <submittedName>
        <fullName evidence="9">Inner membrane protein YiaH</fullName>
    </submittedName>
</protein>
<dbReference type="PANTHER" id="PTHR40074:SF2">
    <property type="entry name" value="O-ACETYLTRANSFERASE WECH"/>
    <property type="match status" value="1"/>
</dbReference>
<feature type="transmembrane region" description="Helical" evidence="7">
    <location>
        <begin position="183"/>
        <end position="200"/>
    </location>
</feature>
<accession>A0A1E3A0C0</accession>
<name>A0A1E3A0C0_9FIRM</name>
<evidence type="ECO:0000256" key="6">
    <source>
        <dbReference type="ARBA" id="ARBA00023136"/>
    </source>
</evidence>
<dbReference type="RefSeq" id="WP_069159528.1">
    <property type="nucleotide sequence ID" value="NZ_DBFYTC010000049.1"/>
</dbReference>
<dbReference type="PANTHER" id="PTHR40074">
    <property type="entry name" value="O-ACETYLTRANSFERASE WECH"/>
    <property type="match status" value="1"/>
</dbReference>
<evidence type="ECO:0000256" key="7">
    <source>
        <dbReference type="SAM" id="Phobius"/>
    </source>
</evidence>
<sequence>MNRITKYDILRVIACFSIVLLHVSASYWSVVDVHSKEFLIMTIYNSLTRFAVPVFFMLSGLFLVSPQKENLAIGKRILKLLVLFYVWSAFYAFQGVAIDALHGAVTKEVWAASVQRFIFGHTHMWFIQILIGFYILIPIARQICAKKDVLQYYLILWTVFKFLLPCLTDIFHLDTIQARIDSLGLDILVGNFGYFLLGYYLNVTDIKRKTRWIIYAMGIAAVAATAWLTVRDSIGTAAYVERWFSPASLNILIMSAAIFICFKYGKMFNKVKRVSIWQKLSGYTFFIYMFHMFVIEKLNLIGITTISYPAINSVPTLTIFTFTVSLFGAFAVDRIPFVRKIAMLH</sequence>
<feature type="transmembrane region" description="Helical" evidence="7">
    <location>
        <begin position="212"/>
        <end position="230"/>
    </location>
</feature>
<evidence type="ECO:0000256" key="5">
    <source>
        <dbReference type="ARBA" id="ARBA00022989"/>
    </source>
</evidence>
<keyword evidence="6 7" id="KW-0472">Membrane</keyword>